<keyword evidence="2" id="KW-1185">Reference proteome</keyword>
<evidence type="ECO:0000313" key="1">
    <source>
        <dbReference type="EMBL" id="GIQ69860.1"/>
    </source>
</evidence>
<dbReference type="RefSeq" id="WP_213412646.1">
    <property type="nucleotide sequence ID" value="NZ_BOVK01000036.1"/>
</dbReference>
<evidence type="ECO:0008006" key="3">
    <source>
        <dbReference type="Google" id="ProtNLM"/>
    </source>
</evidence>
<reference evidence="1" key="1">
    <citation type="submission" date="2021-04" db="EMBL/GenBank/DDBJ databases">
        <title>Draft genome sequence of Xylanibacillus composti strain K13.</title>
        <authorList>
            <person name="Uke A."/>
            <person name="Chhe C."/>
            <person name="Baramee S."/>
            <person name="Kosugi A."/>
        </authorList>
    </citation>
    <scope>NUCLEOTIDE SEQUENCE</scope>
    <source>
        <strain evidence="1">K13</strain>
    </source>
</reference>
<protein>
    <recommendedName>
        <fullName evidence="3">Glutamate decarboxylase</fullName>
    </recommendedName>
</protein>
<evidence type="ECO:0000313" key="2">
    <source>
        <dbReference type="Proteomes" id="UP000677918"/>
    </source>
</evidence>
<name>A0A8J4M390_9BACL</name>
<comment type="caution">
    <text evidence="1">The sequence shown here is derived from an EMBL/GenBank/DDBJ whole genome shotgun (WGS) entry which is preliminary data.</text>
</comment>
<dbReference type="Proteomes" id="UP000677918">
    <property type="component" value="Unassembled WGS sequence"/>
</dbReference>
<proteinExistence type="predicted"/>
<gene>
    <name evidence="1" type="ORF">XYCOK13_26840</name>
</gene>
<sequence>MWTVIYIAPTAKIAESIKQKLQDEGFLVQLRPINLSKQQFEVLVPEAEVEEVQDVLNELFNKG</sequence>
<dbReference type="AlphaFoldDB" id="A0A8J4M390"/>
<organism evidence="1 2">
    <name type="scientific">Xylanibacillus composti</name>
    <dbReference type="NCBI Taxonomy" id="1572762"/>
    <lineage>
        <taxon>Bacteria</taxon>
        <taxon>Bacillati</taxon>
        <taxon>Bacillota</taxon>
        <taxon>Bacilli</taxon>
        <taxon>Bacillales</taxon>
        <taxon>Paenibacillaceae</taxon>
        <taxon>Xylanibacillus</taxon>
    </lineage>
</organism>
<accession>A0A8J4M390</accession>
<dbReference type="EMBL" id="BOVK01000036">
    <property type="protein sequence ID" value="GIQ69860.1"/>
    <property type="molecule type" value="Genomic_DNA"/>
</dbReference>